<feature type="transmembrane region" description="Helical" evidence="1">
    <location>
        <begin position="440"/>
        <end position="460"/>
    </location>
</feature>
<dbReference type="EMBL" id="FJOG01000042">
    <property type="protein sequence ID" value="CZR67162.1"/>
    <property type="molecule type" value="Genomic_DNA"/>
</dbReference>
<gene>
    <name evidence="3" type="ORF">PAC_17061</name>
</gene>
<dbReference type="OrthoDB" id="3061561at2759"/>
<keyword evidence="1" id="KW-0812">Transmembrane</keyword>
<keyword evidence="4" id="KW-1185">Reference proteome</keyword>
<organism evidence="3 4">
    <name type="scientific">Phialocephala subalpina</name>
    <dbReference type="NCBI Taxonomy" id="576137"/>
    <lineage>
        <taxon>Eukaryota</taxon>
        <taxon>Fungi</taxon>
        <taxon>Dikarya</taxon>
        <taxon>Ascomycota</taxon>
        <taxon>Pezizomycotina</taxon>
        <taxon>Leotiomycetes</taxon>
        <taxon>Helotiales</taxon>
        <taxon>Mollisiaceae</taxon>
        <taxon>Phialocephala</taxon>
        <taxon>Phialocephala fortinii species complex</taxon>
    </lineage>
</organism>
<evidence type="ECO:0008006" key="5">
    <source>
        <dbReference type="Google" id="ProtNLM"/>
    </source>
</evidence>
<feature type="signal peptide" evidence="2">
    <location>
        <begin position="1"/>
        <end position="20"/>
    </location>
</feature>
<keyword evidence="1" id="KW-0472">Membrane</keyword>
<evidence type="ECO:0000256" key="1">
    <source>
        <dbReference type="SAM" id="Phobius"/>
    </source>
</evidence>
<proteinExistence type="predicted"/>
<feature type="transmembrane region" description="Helical" evidence="1">
    <location>
        <begin position="397"/>
        <end position="420"/>
    </location>
</feature>
<reference evidence="3 4" key="1">
    <citation type="submission" date="2016-03" db="EMBL/GenBank/DDBJ databases">
        <authorList>
            <person name="Ploux O."/>
        </authorList>
    </citation>
    <scope>NUCLEOTIDE SEQUENCE [LARGE SCALE GENOMIC DNA]</scope>
    <source>
        <strain evidence="3 4">UAMH 11012</strain>
    </source>
</reference>
<evidence type="ECO:0000256" key="2">
    <source>
        <dbReference type="SAM" id="SignalP"/>
    </source>
</evidence>
<dbReference type="PANTHER" id="PTHR35043">
    <property type="entry name" value="TRANSCRIPTION FACTOR DOMAIN-CONTAINING PROTEIN"/>
    <property type="match status" value="1"/>
</dbReference>
<keyword evidence="1" id="KW-1133">Transmembrane helix</keyword>
<keyword evidence="2" id="KW-0732">Signal</keyword>
<dbReference type="Proteomes" id="UP000184330">
    <property type="component" value="Unassembled WGS sequence"/>
</dbReference>
<dbReference type="AlphaFoldDB" id="A0A1L7XQ32"/>
<evidence type="ECO:0000313" key="4">
    <source>
        <dbReference type="Proteomes" id="UP000184330"/>
    </source>
</evidence>
<accession>A0A1L7XQ32</accession>
<protein>
    <recommendedName>
        <fullName evidence="5">Integral membrane protein</fullName>
    </recommendedName>
</protein>
<evidence type="ECO:0000313" key="3">
    <source>
        <dbReference type="EMBL" id="CZR67162.1"/>
    </source>
</evidence>
<name>A0A1L7XQ32_9HELO</name>
<feature type="chain" id="PRO_5012973434" description="Integral membrane protein" evidence="2">
    <location>
        <begin position="21"/>
        <end position="488"/>
    </location>
</feature>
<sequence length="488" mass="54977">MSSLLSCSLVLFLLAPHAQASSFKPNCTIPPPDTSYVSGPNVRGTTSILWNCLSIIFLCTWNIQHLNVPAQRPKAKGVFQGIWWAILDSRKKIKWMIFTMLVPEYLVGKAFGEKLAAKSGVQVMEDNARKAGVGWDEIHAYMANMGYFVVNFSDVLEHNQADKSLRIAAFENIISQFEGKFVQSNSINITLQRFRHRCWALNSNQLRFASSEYLIDMPNISSQELQKLDRGDKLAKVLALIQITYLIVQLIARRVLGLPSTQLEIAALAFSASSLVTYVLYWSRPQGVDSVHVIKAKKLPDDSLLWHISDRGPAYLWTNPRTGSRLDEELDLVPLPNDGANFGRFISHGVAERLFKMLGRNLEIVPLAVGAVVGGTLFGGLHCLAWNFQFPTLDERLAWRVCSILTSSLPIVSLMLMVFWLRMNPRDALLRRNESPVSRFIVGSSLIILLLTYILARLFLMVEIFRSLFYLPPEAFIDTWSGNFPHFG</sequence>
<dbReference type="PANTHER" id="PTHR35043:SF7">
    <property type="entry name" value="TRANSCRIPTION FACTOR DOMAIN-CONTAINING PROTEIN"/>
    <property type="match status" value="1"/>
</dbReference>
<feature type="transmembrane region" description="Helical" evidence="1">
    <location>
        <begin position="364"/>
        <end position="385"/>
    </location>
</feature>